<organism evidence="4 5">
    <name type="scientific">Neolewinella aurantiaca</name>
    <dbReference type="NCBI Taxonomy" id="2602767"/>
    <lineage>
        <taxon>Bacteria</taxon>
        <taxon>Pseudomonadati</taxon>
        <taxon>Bacteroidota</taxon>
        <taxon>Saprospiria</taxon>
        <taxon>Saprospirales</taxon>
        <taxon>Lewinellaceae</taxon>
        <taxon>Neolewinella</taxon>
    </lineage>
</organism>
<evidence type="ECO:0000256" key="1">
    <source>
        <dbReference type="ARBA" id="ARBA00022737"/>
    </source>
</evidence>
<dbReference type="InterPro" id="IPR026341">
    <property type="entry name" value="T9SS_type_B"/>
</dbReference>
<dbReference type="EMBL" id="VOXD01000020">
    <property type="protein sequence ID" value="TXF88728.1"/>
    <property type="molecule type" value="Genomic_DNA"/>
</dbReference>
<dbReference type="RefSeq" id="WP_147931331.1">
    <property type="nucleotide sequence ID" value="NZ_VOXD01000020.1"/>
</dbReference>
<dbReference type="InterPro" id="IPR036179">
    <property type="entry name" value="Ig-like_dom_sf"/>
</dbReference>
<dbReference type="OrthoDB" id="7794186at2"/>
<feature type="domain" description="HYR" evidence="3">
    <location>
        <begin position="977"/>
        <end position="1075"/>
    </location>
</feature>
<comment type="caution">
    <text evidence="4">The sequence shown here is derived from an EMBL/GenBank/DDBJ whole genome shotgun (WGS) entry which is preliminary data.</text>
</comment>
<keyword evidence="2" id="KW-0732">Signal</keyword>
<dbReference type="SUPFAM" id="SSF48726">
    <property type="entry name" value="Immunoglobulin"/>
    <property type="match status" value="1"/>
</dbReference>
<dbReference type="PROSITE" id="PS50825">
    <property type="entry name" value="HYR"/>
    <property type="match status" value="1"/>
</dbReference>
<dbReference type="SMART" id="SM00409">
    <property type="entry name" value="IG"/>
    <property type="match status" value="4"/>
</dbReference>
<keyword evidence="1" id="KW-0677">Repeat</keyword>
<dbReference type="PANTHER" id="PTHR46343:SF2">
    <property type="entry name" value="SUSHI_VON WILLEBRAND FACTOR TYPE A_EGF_PENTRAXIN DOMAIN-CONTAINING 1"/>
    <property type="match status" value="1"/>
</dbReference>
<reference evidence="4 5" key="1">
    <citation type="submission" date="2019-08" db="EMBL/GenBank/DDBJ databases">
        <title>Lewinella sp. strain SSH13 Genome sequencing and assembly.</title>
        <authorList>
            <person name="Kim I."/>
        </authorList>
    </citation>
    <scope>NUCLEOTIDE SEQUENCE [LARGE SCALE GENOMIC DNA]</scope>
    <source>
        <strain evidence="4 5">SSH13</strain>
    </source>
</reference>
<dbReference type="InterPro" id="IPR013783">
    <property type="entry name" value="Ig-like_fold"/>
</dbReference>
<dbReference type="PANTHER" id="PTHR46343">
    <property type="entry name" value="HYR DOMAIN-CONTAINING PROTEIN"/>
    <property type="match status" value="1"/>
</dbReference>
<dbReference type="Pfam" id="PF13585">
    <property type="entry name" value="CHU_C"/>
    <property type="match status" value="1"/>
</dbReference>
<dbReference type="NCBIfam" id="TIGR04131">
    <property type="entry name" value="Bac_Flav_CTERM"/>
    <property type="match status" value="1"/>
</dbReference>
<dbReference type="InterPro" id="IPR043555">
    <property type="entry name" value="SRPX-like"/>
</dbReference>
<evidence type="ECO:0000313" key="5">
    <source>
        <dbReference type="Proteomes" id="UP000321907"/>
    </source>
</evidence>
<protein>
    <submittedName>
        <fullName evidence="4">T9SS type B sorting domain-containing protein</fullName>
    </submittedName>
</protein>
<dbReference type="Pfam" id="PF17963">
    <property type="entry name" value="Big_9"/>
    <property type="match status" value="1"/>
</dbReference>
<sequence length="2382" mass="252678">MNRNPVCTTNRWHLLQFVTIFFFTISTQALSAQTGALIFIDDAPDDTSVSCFGDIPVSSKLRAAVVLGPGAFDTILVQSYDELSTPDAPCSGGSVLRIWEEEGEVNTIRQEQVIAFGPAPGDNAPSFDYSLLPSFRDTVDCRSVNAAGDPDSYDRWLGDRRVATAAAVLDDCAPIVSLIDDAPASLIDFSCNDSLEVTFTVTDLCGDTATVAFKYFTVDTVAPVIIGAINDSFQISCSDQIPVIPEVTVEDCDTSATLMFTETTTQLTDGSCREYNYDLRRSWIATDRCGMTTIVRQLIEIRDNEVPDFVRPNLVTLRCNQDPNDLDLTGRPTDLSDNCTPVDELEVTFSDEIIPIGTCSARFNVNRTWRVTDLCGNSRIRVQQIRVRDELAPSFDAPPSQVSVSCSDYENTAVTGMPFNLLDNCDPTVNLSYEDEIIPGDCPGNFMVSREWRIFDDCGNDGFFTQMITVTDTSAPVIITAPSDLITSCNSIVTQEFRFNTWLSELGGARFADNCTGEDGLAITLVESGTNEFPLLPEINCMEADGTVRRISVDIIVTDSCGNTTTTTMQYRQIDEQPINIFDCPESQVIPTEPGLCSAEVVLPAPTIQDQCSSGTPFQLNLRDTVEITSAATNQAELGSVPVDPLEFNLVIPTGLPVNGFTTGRYTITLENVDAEGDDEFFFIYAEDGTLLGTTEQGTVQCETVVTLDSITPFQFTRFARDGVISFRLEPNIPEGQPGTFAINNLCDGGSRAYIHLQQAAFRLTEIVYEVDIDGNGFNVVDPIETVVTRLDAGLHQITYRGTDCGGSVDECSFTVTVEDQEPPVVSCPDDIEVILSPDSCQYLLEVPLPVSVMDNCTPYTVTTETFPANGQLALFPFNYDPNLNSFQAGSIFADLTDIPSTLTDSVDLDVRFLGNFGNPRASLSVLLPDGTVLGSTARGDASCSEEGTLHLRAAAHMILAQTDANGNLRLELRPTVVTVPPGQEGDGVTPCDPAAISSEGGDDGLSGVAVTASYRTLFPQYFTTGATVIQTQPTNPGTPRPNVAFNQGVTDFSYIVTDMSGNADTCSFTVMVQDTTPPIAVCTPTTVFVDPSGLIPITVDPATIGSNSTDNCSIDSMRLSPDVFSCEQYGETVNVTLDLTDASGNQSSCSTIVSIAPLPPAPTASTSICGGDTLRLFANPPTIAEPGQTIYTFQWFSPEGNLISTQENPVIPGVDESQEGAYRVTIRGLTGCSSEAVVNIDIGNIPPAPVIEAPLRVCIGDDAVLTSVSSYSGQVRYEWFGGQPGAGTYLGESTVATFAAPFPDGATSGDFYAIAYVNGCASAPSNVETVGTATQPTVSLATTAAEACELSNFTISAEGMASLDYVWTGPNDFSFEGRTISLENVQMDDAGVYSVRSVRSEGCFSEPATFELTVLPAGAGTSLLPVSPVCPSDTLILEAEDTDGTNYIFAGPNGLLFETADPVLRIAPVSSSVAGEWTVRIQRDGCPSAPSAPVLVNLGASPTPMVFTIPDPVCTGNDLILQGGSNVAGSSYSWTGPDGFTAEGIAVNIPDVDTSANGAYVLTVTSPAGCFARDTLNVEVLPGITIDSINVSSGTCLTGGELVSLSASITPALPAGGEYIYRWSGPEGTSSNDTLIIPNVSLSSNGTYTLQVENGDGCVSRRFSMNVEFDFAPAQPATPFTPSGVTSVCEGADLDLMTNDFGAGVTYLWRLGDGTVIPTSTNSLSLQDVEADISGVYTVRVLRGGCTSLPSEGRTITITPFPAITVTANDPACSGQPINFQATDLAGATYAWRGPNNFSSSLPNPTIVSADAAVHAGTYSVVATQNGCSSDTVFVEVSVLPTPGVPVAQPADPICLGDPDASLTLSVNPNTATEGAMYTWFIQDGQVQVGQPTSSLQLEITDFGLFEGGGLFGFSVRSSLNGCSSALSAPVNIRLDDTDDFQPDAGRDTLICEGIFLLEAAPGGAGSGRWSMVSGSGDVTIINPASRTTAVQGLTQFGGPYQFAWTLSNGSCINYAADTITLTVTDGEEANAGDNVLACIREDVQLNATAVTMPGSGGVWSQALAQDILGVVIVSPTDPNTVIRGLQPDNVYSFTWTVTSNCGVKEDVVVVNVSDPTPFAGSDETVCNDDRTTVLSADAPTVGSTGRWYSPATDITIVDPESPITSVIGLTPGPNTFIWEMDEGFCGDRSRDTIIITYAEPPRPRDDGYDVAFQGSVTFDPMENDELPDGTSIVFGELPMGASLISNGDGTFTFNAPPNFAGELAVDYTVNSLGCSSATATVFFQIGDDAECEVPNIFTPNGDGMNDRFIIPCLLNTDQYPESQVTIYNQWGDEVFRSGKPYQSDWDGTYQGSQLPVATYFYTIDFGGVRDGDTGSVRIER</sequence>
<evidence type="ECO:0000256" key="2">
    <source>
        <dbReference type="SAM" id="SignalP"/>
    </source>
</evidence>
<evidence type="ECO:0000313" key="4">
    <source>
        <dbReference type="EMBL" id="TXF88728.1"/>
    </source>
</evidence>
<dbReference type="Gene3D" id="2.60.40.10">
    <property type="entry name" value="Immunoglobulins"/>
    <property type="match status" value="6"/>
</dbReference>
<name>A0A5C7FTH3_9BACT</name>
<evidence type="ECO:0000259" key="3">
    <source>
        <dbReference type="PROSITE" id="PS50825"/>
    </source>
</evidence>
<feature type="signal peptide" evidence="2">
    <location>
        <begin position="1"/>
        <end position="31"/>
    </location>
</feature>
<proteinExistence type="predicted"/>
<accession>A0A5C7FTH3</accession>
<gene>
    <name evidence="4" type="ORF">FUA23_13770</name>
</gene>
<dbReference type="Proteomes" id="UP000321907">
    <property type="component" value="Unassembled WGS sequence"/>
</dbReference>
<feature type="chain" id="PRO_5022712021" evidence="2">
    <location>
        <begin position="32"/>
        <end position="2382"/>
    </location>
</feature>
<dbReference type="InterPro" id="IPR003599">
    <property type="entry name" value="Ig_sub"/>
</dbReference>
<keyword evidence="5" id="KW-1185">Reference proteome</keyword>
<dbReference type="InterPro" id="IPR003410">
    <property type="entry name" value="HYR_dom"/>
</dbReference>